<dbReference type="Gene3D" id="2.30.30.40">
    <property type="entry name" value="SH3 Domains"/>
    <property type="match status" value="1"/>
</dbReference>
<dbReference type="InterPro" id="IPR036641">
    <property type="entry name" value="HPT_dom_sf"/>
</dbReference>
<dbReference type="Pfam" id="PF01584">
    <property type="entry name" value="CheW"/>
    <property type="match status" value="1"/>
</dbReference>
<dbReference type="RefSeq" id="WP_114372160.1">
    <property type="nucleotide sequence ID" value="NZ_QPEX01000045.1"/>
</dbReference>
<dbReference type="OrthoDB" id="9803176at2"/>
<dbReference type="EC" id="2.7.13.3" evidence="2"/>
<comment type="caution">
    <text evidence="15">The sequence shown here is derived from an EMBL/GenBank/DDBJ whole genome shotgun (WGS) entry which is preliminary data.</text>
</comment>
<dbReference type="GO" id="GO:0005737">
    <property type="term" value="C:cytoplasm"/>
    <property type="evidence" value="ECO:0007669"/>
    <property type="project" value="InterPro"/>
</dbReference>
<reference evidence="15 16" key="1">
    <citation type="submission" date="2018-07" db="EMBL/GenBank/DDBJ databases">
        <title>Comparative genomes isolates from brazilian mangrove.</title>
        <authorList>
            <person name="De Araujo J.E."/>
            <person name="Taketani R.G."/>
            <person name="Silva M.C.P."/>
            <person name="Lourenco M.V."/>
            <person name="Oliveira V.M."/>
            <person name="Andreote F.D."/>
        </authorList>
    </citation>
    <scope>NUCLEOTIDE SEQUENCE [LARGE SCALE GENOMIC DNA]</scope>
    <source>
        <strain evidence="15 16">HEX PRIS-MGV</strain>
    </source>
</reference>
<dbReference type="CDD" id="cd16916">
    <property type="entry name" value="HATPase_CheA-like"/>
    <property type="match status" value="1"/>
</dbReference>
<dbReference type="Proteomes" id="UP000253562">
    <property type="component" value="Unassembled WGS sequence"/>
</dbReference>
<name>A0A368KKI0_9BACT</name>
<evidence type="ECO:0000256" key="11">
    <source>
        <dbReference type="SAM" id="Coils"/>
    </source>
</evidence>
<dbReference type="FunFam" id="3.30.565.10:FF:000016">
    <property type="entry name" value="Chemotaxis protein CheA, putative"/>
    <property type="match status" value="1"/>
</dbReference>
<dbReference type="Pfam" id="PF02518">
    <property type="entry name" value="HATPase_c"/>
    <property type="match status" value="1"/>
</dbReference>
<evidence type="ECO:0000256" key="2">
    <source>
        <dbReference type="ARBA" id="ARBA00012438"/>
    </source>
</evidence>
<evidence type="ECO:0000256" key="6">
    <source>
        <dbReference type="ARBA" id="ARBA00022679"/>
    </source>
</evidence>
<dbReference type="InterPro" id="IPR051315">
    <property type="entry name" value="Bact_Chemotaxis_CheA"/>
</dbReference>
<dbReference type="InterPro" id="IPR004358">
    <property type="entry name" value="Sig_transdc_His_kin-like_C"/>
</dbReference>
<dbReference type="EMBL" id="QPEX01000045">
    <property type="protein sequence ID" value="RCS41204.1"/>
    <property type="molecule type" value="Genomic_DNA"/>
</dbReference>
<dbReference type="SUPFAM" id="SSF47226">
    <property type="entry name" value="Histidine-containing phosphotransfer domain, HPT domain"/>
    <property type="match status" value="1"/>
</dbReference>
<dbReference type="CDD" id="cd00088">
    <property type="entry name" value="HPT"/>
    <property type="match status" value="1"/>
</dbReference>
<sequence>MNTIDHTDELLLAFIDESIHSIHGLADQITAFLQEPSNADSINGVFRTVHSIKGNAGFFGLSVIKQFAHAVENTLDDIRNQKLVLTEELNRVLIEAFDKLNTLLEQVERGSQQNELSADEIKLLERISELAAQANNGLSDEHALLQDLRELAEEMNAAGFPESLRWSEKLAALVCSSSEEPQEGSSGAEIVPSPNDVLAKEFMIDGEDVSKFIHEVATAFLWPSNGKWEDSHSSTVMDRMSDLSMICRIKSSDEDHRKVEAAIKDFKTLYESPIGVDQGLISVIWDQLAIIIARFHPEITPPVAEPLASAVKTAPVPEATPAETSHPNPKRSRSIRVNENHLDRFLDDVSGLFITCERLKDVQTRMVEAESIAELVEELRQINVTFSTQANELQKSVISLRKVPIGSLLSKFPPMARKLATDLKKKIDVHIEGDEVEVDKSLIEDLDSPLTHMIRNVADHAIEKPEDRLARGVNESGNLWIKAETTRTHVVITIRDDGRGIDAARIRQKALEKQIMPVEQIQAMSDAEVIDLIFHPGFSTAEQITDVSGRGVGMDVVRTTIRDHDGDVQVTSVVNQGTTFTIEIPIRQAVLVIDGLLVGAKHEQFVLPFENIREVLEVDINEIKTCHGLPMTVIRGQTVSVLSLAEQMELSRENNFESKNRHPAVLVASKKGLACLLVDKVIGKRKVVVNDMQNVLENCRRIGGVAQMGGGRLALVVSVPEIVKTMCEV</sequence>
<organism evidence="15 16">
    <name type="scientific">Bremerella cremea</name>
    <dbReference type="NCBI Taxonomy" id="1031537"/>
    <lineage>
        <taxon>Bacteria</taxon>
        <taxon>Pseudomonadati</taxon>
        <taxon>Planctomycetota</taxon>
        <taxon>Planctomycetia</taxon>
        <taxon>Pirellulales</taxon>
        <taxon>Pirellulaceae</taxon>
        <taxon>Bremerella</taxon>
    </lineage>
</organism>
<evidence type="ECO:0000259" key="14">
    <source>
        <dbReference type="PROSITE" id="PS50894"/>
    </source>
</evidence>
<keyword evidence="8" id="KW-0418">Kinase</keyword>
<dbReference type="PROSITE" id="PS50109">
    <property type="entry name" value="HIS_KIN"/>
    <property type="match status" value="1"/>
</dbReference>
<evidence type="ECO:0000259" key="12">
    <source>
        <dbReference type="PROSITE" id="PS50109"/>
    </source>
</evidence>
<dbReference type="SMART" id="SM00073">
    <property type="entry name" value="HPT"/>
    <property type="match status" value="1"/>
</dbReference>
<dbReference type="PROSITE" id="PS50851">
    <property type="entry name" value="CHEW"/>
    <property type="match status" value="1"/>
</dbReference>
<dbReference type="PANTHER" id="PTHR43395">
    <property type="entry name" value="SENSOR HISTIDINE KINASE CHEA"/>
    <property type="match status" value="1"/>
</dbReference>
<dbReference type="SMART" id="SM01231">
    <property type="entry name" value="H-kinase_dim"/>
    <property type="match status" value="1"/>
</dbReference>
<dbReference type="SMART" id="SM00260">
    <property type="entry name" value="CheW"/>
    <property type="match status" value="1"/>
</dbReference>
<evidence type="ECO:0000256" key="1">
    <source>
        <dbReference type="ARBA" id="ARBA00000085"/>
    </source>
</evidence>
<dbReference type="SUPFAM" id="SSF55874">
    <property type="entry name" value="ATPase domain of HSP90 chaperone/DNA topoisomerase II/histidine kinase"/>
    <property type="match status" value="1"/>
</dbReference>
<comment type="function">
    <text evidence="9">Involved in the transmission of sensory signals from the chemoreceptors to the flagellar motors. CheA is autophosphorylated; it can transfer its phosphate group to either CheB or CheY.</text>
</comment>
<evidence type="ECO:0000313" key="16">
    <source>
        <dbReference type="Proteomes" id="UP000253562"/>
    </source>
</evidence>
<dbReference type="InterPro" id="IPR008207">
    <property type="entry name" value="Sig_transdc_His_kin_Hpt_dom"/>
</dbReference>
<protein>
    <recommendedName>
        <fullName evidence="3">Chemotaxis protein CheA</fullName>
        <ecNumber evidence="2">2.7.13.3</ecNumber>
    </recommendedName>
</protein>
<dbReference type="AlphaFoldDB" id="A0A368KKI0"/>
<comment type="catalytic activity">
    <reaction evidence="1">
        <text>ATP + protein L-histidine = ADP + protein N-phospho-L-histidine.</text>
        <dbReference type="EC" id="2.7.13.3"/>
    </reaction>
</comment>
<feature type="domain" description="HPt" evidence="14">
    <location>
        <begin position="3"/>
        <end position="107"/>
    </location>
</feature>
<dbReference type="InterPro" id="IPR003594">
    <property type="entry name" value="HATPase_dom"/>
</dbReference>
<dbReference type="GO" id="GO:0006935">
    <property type="term" value="P:chemotaxis"/>
    <property type="evidence" value="ECO:0007669"/>
    <property type="project" value="UniProtKB-KW"/>
</dbReference>
<dbReference type="SMART" id="SM00387">
    <property type="entry name" value="HATPase_c"/>
    <property type="match status" value="1"/>
</dbReference>
<dbReference type="PROSITE" id="PS50894">
    <property type="entry name" value="HPT"/>
    <property type="match status" value="1"/>
</dbReference>
<dbReference type="SUPFAM" id="SSF50341">
    <property type="entry name" value="CheW-like"/>
    <property type="match status" value="1"/>
</dbReference>
<feature type="domain" description="Histidine kinase" evidence="12">
    <location>
        <begin position="368"/>
        <end position="588"/>
    </location>
</feature>
<dbReference type="PANTHER" id="PTHR43395:SF10">
    <property type="entry name" value="CHEMOTAXIS PROTEIN CHEA"/>
    <property type="match status" value="1"/>
</dbReference>
<dbReference type="InterPro" id="IPR005467">
    <property type="entry name" value="His_kinase_dom"/>
</dbReference>
<feature type="domain" description="CheW-like" evidence="13">
    <location>
        <begin position="592"/>
        <end position="728"/>
    </location>
</feature>
<gene>
    <name evidence="15" type="ORF">DTL42_21780</name>
</gene>
<accession>A0A368KKI0</accession>
<evidence type="ECO:0000259" key="13">
    <source>
        <dbReference type="PROSITE" id="PS50851"/>
    </source>
</evidence>
<evidence type="ECO:0000313" key="15">
    <source>
        <dbReference type="EMBL" id="RCS41204.1"/>
    </source>
</evidence>
<dbReference type="GO" id="GO:0000155">
    <property type="term" value="F:phosphorelay sensor kinase activity"/>
    <property type="evidence" value="ECO:0007669"/>
    <property type="project" value="InterPro"/>
</dbReference>
<evidence type="ECO:0000256" key="5">
    <source>
        <dbReference type="ARBA" id="ARBA00022553"/>
    </source>
</evidence>
<keyword evidence="6" id="KW-0808">Transferase</keyword>
<evidence type="ECO:0000256" key="4">
    <source>
        <dbReference type="ARBA" id="ARBA00022500"/>
    </source>
</evidence>
<dbReference type="InterPro" id="IPR036061">
    <property type="entry name" value="CheW-like_dom_sf"/>
</dbReference>
<feature type="modified residue" description="Phosphohistidine" evidence="10">
    <location>
        <position position="50"/>
    </location>
</feature>
<keyword evidence="4" id="KW-0145">Chemotaxis</keyword>
<dbReference type="Gene3D" id="1.20.120.160">
    <property type="entry name" value="HPT domain"/>
    <property type="match status" value="1"/>
</dbReference>
<evidence type="ECO:0000256" key="8">
    <source>
        <dbReference type="ARBA" id="ARBA00022777"/>
    </source>
</evidence>
<dbReference type="InterPro" id="IPR002545">
    <property type="entry name" value="CheW-lke_dom"/>
</dbReference>
<dbReference type="PRINTS" id="PR00344">
    <property type="entry name" value="BCTRLSENSOR"/>
</dbReference>
<evidence type="ECO:0000256" key="10">
    <source>
        <dbReference type="PROSITE-ProRule" id="PRU00110"/>
    </source>
</evidence>
<proteinExistence type="predicted"/>
<feature type="coiled-coil region" evidence="11">
    <location>
        <begin position="68"/>
        <end position="95"/>
    </location>
</feature>
<evidence type="ECO:0000256" key="7">
    <source>
        <dbReference type="ARBA" id="ARBA00022741"/>
    </source>
</evidence>
<dbReference type="Gene3D" id="3.30.565.10">
    <property type="entry name" value="Histidine kinase-like ATPase, C-terminal domain"/>
    <property type="match status" value="1"/>
</dbReference>
<dbReference type="InterPro" id="IPR036890">
    <property type="entry name" value="HATPase_C_sf"/>
</dbReference>
<evidence type="ECO:0000256" key="3">
    <source>
        <dbReference type="ARBA" id="ARBA00021495"/>
    </source>
</evidence>
<keyword evidence="11" id="KW-0175">Coiled coil</keyword>
<keyword evidence="7" id="KW-0547">Nucleotide-binding</keyword>
<dbReference type="InterPro" id="IPR004105">
    <property type="entry name" value="CheA-like_dim"/>
</dbReference>
<keyword evidence="5 10" id="KW-0597">Phosphoprotein</keyword>
<dbReference type="Pfam" id="PF01627">
    <property type="entry name" value="Hpt"/>
    <property type="match status" value="1"/>
</dbReference>
<evidence type="ECO:0000256" key="9">
    <source>
        <dbReference type="ARBA" id="ARBA00035100"/>
    </source>
</evidence>